<dbReference type="AlphaFoldDB" id="A0A1F7YK97"/>
<dbReference type="InterPro" id="IPR041633">
    <property type="entry name" value="Polbeta"/>
</dbReference>
<dbReference type="SUPFAM" id="SSF81301">
    <property type="entry name" value="Nucleotidyltransferase"/>
    <property type="match status" value="1"/>
</dbReference>
<evidence type="ECO:0000313" key="3">
    <source>
        <dbReference type="Proteomes" id="UP000178851"/>
    </source>
</evidence>
<dbReference type="Gene3D" id="3.30.460.10">
    <property type="entry name" value="Beta Polymerase, domain 2"/>
    <property type="match status" value="1"/>
</dbReference>
<feature type="domain" description="Polymerase beta nucleotidyltransferase" evidence="1">
    <location>
        <begin position="9"/>
        <end position="98"/>
    </location>
</feature>
<gene>
    <name evidence="2" type="ORF">A2627_04630</name>
</gene>
<dbReference type="InterPro" id="IPR052930">
    <property type="entry name" value="TA_antitoxin_MntA"/>
</dbReference>
<proteinExistence type="predicted"/>
<dbReference type="Proteomes" id="UP000178851">
    <property type="component" value="Unassembled WGS sequence"/>
</dbReference>
<dbReference type="EMBL" id="MGGI01000003">
    <property type="protein sequence ID" value="OGM27697.1"/>
    <property type="molecule type" value="Genomic_DNA"/>
</dbReference>
<name>A0A1F7YK97_9BACT</name>
<accession>A0A1F7YK97</accession>
<evidence type="ECO:0000259" key="1">
    <source>
        <dbReference type="Pfam" id="PF18765"/>
    </source>
</evidence>
<dbReference type="Pfam" id="PF18765">
    <property type="entry name" value="Polbeta"/>
    <property type="match status" value="1"/>
</dbReference>
<dbReference type="CDD" id="cd05403">
    <property type="entry name" value="NT_KNTase_like"/>
    <property type="match status" value="1"/>
</dbReference>
<dbReference type="NCBIfam" id="NF047752">
    <property type="entry name" value="MntA_antitoxin"/>
    <property type="match status" value="1"/>
</dbReference>
<comment type="caution">
    <text evidence="2">The sequence shown here is derived from an EMBL/GenBank/DDBJ whole genome shotgun (WGS) entry which is preliminary data.</text>
</comment>
<dbReference type="InterPro" id="IPR043519">
    <property type="entry name" value="NT_sf"/>
</dbReference>
<organism evidence="2 3">
    <name type="scientific">Candidatus Woesebacteria bacterium RIFCSPHIGHO2_01_FULL_39_28</name>
    <dbReference type="NCBI Taxonomy" id="1802496"/>
    <lineage>
        <taxon>Bacteria</taxon>
        <taxon>Candidatus Woeseibacteriota</taxon>
    </lineage>
</organism>
<dbReference type="PANTHER" id="PTHR43852:SF4">
    <property type="entry name" value="NUCLEOTIDYLTRANSFERASE"/>
    <property type="match status" value="1"/>
</dbReference>
<sequence length="138" mass="16242">MEITSEQRKKIKEAAEKLHLKLIIFYGSKVEEHTNEESDFDIAVLTDKNPDYKSFKSIYSELSTIFGGENLDIRFLNDANPLFGMQVIKNGQLLYGSQNEFDNLKSYMNRRYIDDGKKYFPFHDQLLKSQQDRLRSFL</sequence>
<reference evidence="2 3" key="1">
    <citation type="journal article" date="2016" name="Nat. Commun.">
        <title>Thousands of microbial genomes shed light on interconnected biogeochemical processes in an aquifer system.</title>
        <authorList>
            <person name="Anantharaman K."/>
            <person name="Brown C.T."/>
            <person name="Hug L.A."/>
            <person name="Sharon I."/>
            <person name="Castelle C.J."/>
            <person name="Probst A.J."/>
            <person name="Thomas B.C."/>
            <person name="Singh A."/>
            <person name="Wilkins M.J."/>
            <person name="Karaoz U."/>
            <person name="Brodie E.L."/>
            <person name="Williams K.H."/>
            <person name="Hubbard S.S."/>
            <person name="Banfield J.F."/>
        </authorList>
    </citation>
    <scope>NUCLEOTIDE SEQUENCE [LARGE SCALE GENOMIC DNA]</scope>
</reference>
<evidence type="ECO:0000313" key="2">
    <source>
        <dbReference type="EMBL" id="OGM27697.1"/>
    </source>
</evidence>
<protein>
    <recommendedName>
        <fullName evidence="1">Polymerase beta nucleotidyltransferase domain-containing protein</fullName>
    </recommendedName>
</protein>
<dbReference type="PANTHER" id="PTHR43852">
    <property type="entry name" value="NUCLEOTIDYLTRANSFERASE"/>
    <property type="match status" value="1"/>
</dbReference>